<dbReference type="SUPFAM" id="SSF55729">
    <property type="entry name" value="Acyl-CoA N-acyltransferases (Nat)"/>
    <property type="match status" value="1"/>
</dbReference>
<keyword evidence="4" id="KW-1185">Reference proteome</keyword>
<evidence type="ECO:0000313" key="2">
    <source>
        <dbReference type="EMBL" id="GEN11576.1"/>
    </source>
</evidence>
<dbReference type="STRING" id="1334629.MFUL124B02_25495"/>
<name>A0A511TBL2_MYXFU</name>
<sequence>MIREDELRQGPKAARRLDVSAVGSLSALAGMRAEWDALLDASDAGPFNAWEWLYPWCRRIAPERRPLVLTARDAAGTLVGLLPLGLETRRVAGVPVRRLGFLGETHVGSDYLDVVARRGLERDVAESFARMLVALREEWDVLDLTDLREDSVTVDVLREVFRGHDVRLSERYVCPFDVLDPREPFDAFLKRTGRRDNYLRRRKWLEKQEGYRIERTEAPGELAGPMTDFFRLHSARWAEDGGSQGIKGTGVESFHRDATQWLAERGRLWLYTMKVGGKAVASVYGIVHGNRFVYFQSGYDPEWRNRSVGLVLVGESFKDALAAGLTEYDFLRGTETYKSDWVSKQRRTVSVRVHSGTKAGQWYSRAEELARKARNAAKQVLPGTWVEKVRRLRRRRAAVH</sequence>
<dbReference type="Gene3D" id="3.40.630.30">
    <property type="match status" value="1"/>
</dbReference>
<feature type="domain" description="BioF2-like acetyltransferase" evidence="1">
    <location>
        <begin position="194"/>
        <end position="339"/>
    </location>
</feature>
<dbReference type="Pfam" id="PF13480">
    <property type="entry name" value="Acetyltransf_6"/>
    <property type="match status" value="1"/>
</dbReference>
<dbReference type="Proteomes" id="UP000183760">
    <property type="component" value="Unassembled WGS sequence"/>
</dbReference>
<dbReference type="AlphaFoldDB" id="A0A511TBL2"/>
<dbReference type="EMBL" id="FOIB01000005">
    <property type="protein sequence ID" value="SEU11763.1"/>
    <property type="molecule type" value="Genomic_DNA"/>
</dbReference>
<reference evidence="2 5" key="2">
    <citation type="submission" date="2019-07" db="EMBL/GenBank/DDBJ databases">
        <title>Whole genome shotgun sequence of Myxococcus fulvus NBRC 100333.</title>
        <authorList>
            <person name="Hosoyama A."/>
            <person name="Uohara A."/>
            <person name="Ohji S."/>
            <person name="Ichikawa N."/>
        </authorList>
    </citation>
    <scope>NUCLEOTIDE SEQUENCE [LARGE SCALE GENOMIC DNA]</scope>
    <source>
        <strain evidence="2 5">NBRC 100333</strain>
    </source>
</reference>
<organism evidence="2 5">
    <name type="scientific">Myxococcus fulvus</name>
    <dbReference type="NCBI Taxonomy" id="33"/>
    <lineage>
        <taxon>Bacteria</taxon>
        <taxon>Pseudomonadati</taxon>
        <taxon>Myxococcota</taxon>
        <taxon>Myxococcia</taxon>
        <taxon>Myxococcales</taxon>
        <taxon>Cystobacterineae</taxon>
        <taxon>Myxococcaceae</taxon>
        <taxon>Myxococcus</taxon>
    </lineage>
</organism>
<comment type="caution">
    <text evidence="2">The sequence shown here is derived from an EMBL/GenBank/DDBJ whole genome shotgun (WGS) entry which is preliminary data.</text>
</comment>
<dbReference type="Proteomes" id="UP000321514">
    <property type="component" value="Unassembled WGS sequence"/>
</dbReference>
<dbReference type="EMBL" id="BJXR01000048">
    <property type="protein sequence ID" value="GEN11576.1"/>
    <property type="molecule type" value="Genomic_DNA"/>
</dbReference>
<protein>
    <submittedName>
        <fullName evidence="3">Acetyltransferase involved in cellulose biosynthesis, CelD/BcsL family</fullName>
    </submittedName>
</protein>
<dbReference type="RefSeq" id="WP_074954648.1">
    <property type="nucleotide sequence ID" value="NZ_BJXR01000048.1"/>
</dbReference>
<dbReference type="InterPro" id="IPR038740">
    <property type="entry name" value="BioF2-like_GNAT_dom"/>
</dbReference>
<proteinExistence type="predicted"/>
<evidence type="ECO:0000259" key="1">
    <source>
        <dbReference type="Pfam" id="PF13480"/>
    </source>
</evidence>
<reference evidence="3 4" key="1">
    <citation type="submission" date="2016-10" db="EMBL/GenBank/DDBJ databases">
        <authorList>
            <person name="Varghese N."/>
            <person name="Submissions S."/>
        </authorList>
    </citation>
    <scope>NUCLEOTIDE SEQUENCE [LARGE SCALE GENOMIC DNA]</scope>
    <source>
        <strain evidence="3 4">DSM 16525</strain>
    </source>
</reference>
<accession>A0A511TBL2</accession>
<gene>
    <name evidence="2" type="ORF">MFU01_66130</name>
    <name evidence="3" type="ORF">SAMN05443572_10562</name>
</gene>
<evidence type="ECO:0000313" key="3">
    <source>
        <dbReference type="EMBL" id="SEU11763.1"/>
    </source>
</evidence>
<dbReference type="InterPro" id="IPR016181">
    <property type="entry name" value="Acyl_CoA_acyltransferase"/>
</dbReference>
<dbReference type="OrthoDB" id="9808976at2"/>
<evidence type="ECO:0000313" key="4">
    <source>
        <dbReference type="Proteomes" id="UP000183760"/>
    </source>
</evidence>
<evidence type="ECO:0000313" key="5">
    <source>
        <dbReference type="Proteomes" id="UP000321514"/>
    </source>
</evidence>